<dbReference type="Proteomes" id="UP000887576">
    <property type="component" value="Unplaced"/>
</dbReference>
<reference evidence="2" key="1">
    <citation type="submission" date="2025-08" db="UniProtKB">
        <authorList>
            <consortium name="WormBaseParasite"/>
        </authorList>
    </citation>
    <scope>IDENTIFICATION</scope>
</reference>
<name>A0AC34Q8H0_9BILA</name>
<evidence type="ECO:0000313" key="1">
    <source>
        <dbReference type="Proteomes" id="UP000887576"/>
    </source>
</evidence>
<protein>
    <submittedName>
        <fullName evidence="2">Delta-like protein</fullName>
    </submittedName>
</protein>
<dbReference type="WBParaSite" id="JU765_v2.g14085.t2">
    <property type="protein sequence ID" value="JU765_v2.g14085.t2"/>
    <property type="gene ID" value="JU765_v2.g14085"/>
</dbReference>
<sequence length="589" mass="65223">MILDFNKQKSATFHIFERIPKDFTLVISLFGTGSDEPAVYSALVQDRFSKEKKEKFVLFTALEKVVIDVKYQVSCSKYHFGTDCGKICVPNKRYTCGVDGEKICQPGYSGPNCDQSSGKCSSSCKNGVCDRHGTLEFCRCFDGYKGENCDQCIPSPGCNGTCNKAYECICPPGFGGRNCTHDLTICSRTKPCKNGGTCDLTANGNPICVCLPGYSGDSCEERILSCDPNPCMNNGECSMLEGDVDYHCQCPKGYTGRFCQIKAETCRDRPCMNGAVCKTPTDAGFYCECKGAWMGVNCDIPITRCRPDSCYNDGKCVNDFSTDLGFRCENCSAGFFGLRCEKRLDEEIETEKKCSNHKCYNNGICRMQRGQPRCYCSRGFDGDHCEIDLNDCSATACKHGKVCNVNNGFRCECPRGTFGEFCQNQIPGFEGHEKFIQSSVGLSFLGFVFGAIFVLIIMAVFAVLVFIFWKTKISKNFQKGNTQTGDFTQNSTIASPDKQKHFVFVTAPKQGAPFFHSAPEFEDRMVNAVILLLKSSSIKMMAKKPCFVAKNKSNPYSTREQGVKTERSTSTPMETILSSWSKDNTCFGQ</sequence>
<evidence type="ECO:0000313" key="2">
    <source>
        <dbReference type="WBParaSite" id="JU765_v2.g14085.t2"/>
    </source>
</evidence>
<proteinExistence type="predicted"/>
<organism evidence="1 2">
    <name type="scientific">Panagrolaimus sp. JU765</name>
    <dbReference type="NCBI Taxonomy" id="591449"/>
    <lineage>
        <taxon>Eukaryota</taxon>
        <taxon>Metazoa</taxon>
        <taxon>Ecdysozoa</taxon>
        <taxon>Nematoda</taxon>
        <taxon>Chromadorea</taxon>
        <taxon>Rhabditida</taxon>
        <taxon>Tylenchina</taxon>
        <taxon>Panagrolaimomorpha</taxon>
        <taxon>Panagrolaimoidea</taxon>
        <taxon>Panagrolaimidae</taxon>
        <taxon>Panagrolaimus</taxon>
    </lineage>
</organism>
<accession>A0AC34Q8H0</accession>